<comment type="caution">
    <text evidence="2">The sequence shown here is derived from an EMBL/GenBank/DDBJ whole genome shotgun (WGS) entry which is preliminary data.</text>
</comment>
<reference evidence="2 3" key="1">
    <citation type="submission" date="2020-02" db="EMBL/GenBank/DDBJ databases">
        <title>Genome sequence of the type strain CGMCC 1.15528 of Mesorhizobium zhangyense.</title>
        <authorList>
            <person name="Gao J."/>
            <person name="Sun J."/>
        </authorList>
    </citation>
    <scope>NUCLEOTIDE SEQUENCE [LARGE SCALE GENOMIC DNA]</scope>
    <source>
        <strain evidence="2 3">CGMCC 1.15528</strain>
    </source>
</reference>
<keyword evidence="3" id="KW-1185">Reference proteome</keyword>
<feature type="non-terminal residue" evidence="2">
    <location>
        <position position="76"/>
    </location>
</feature>
<evidence type="ECO:0000313" key="3">
    <source>
        <dbReference type="Proteomes" id="UP000481252"/>
    </source>
</evidence>
<evidence type="ECO:0000313" key="2">
    <source>
        <dbReference type="EMBL" id="NGN45026.1"/>
    </source>
</evidence>
<dbReference type="Proteomes" id="UP000481252">
    <property type="component" value="Unassembled WGS sequence"/>
</dbReference>
<dbReference type="SUPFAM" id="SSF46785">
    <property type="entry name" value="Winged helix' DNA-binding domain"/>
    <property type="match status" value="1"/>
</dbReference>
<dbReference type="Gene3D" id="1.10.10.10">
    <property type="entry name" value="Winged helix-like DNA-binding domain superfamily/Winged helix DNA-binding domain"/>
    <property type="match status" value="1"/>
</dbReference>
<dbReference type="InterPro" id="IPR036388">
    <property type="entry name" value="WH-like_DNA-bd_sf"/>
</dbReference>
<dbReference type="AlphaFoldDB" id="A0A7C9VDW7"/>
<protein>
    <submittedName>
        <fullName evidence="2">Helix-turn-helix transcriptional regulator</fullName>
    </submittedName>
</protein>
<evidence type="ECO:0000259" key="1">
    <source>
        <dbReference type="PROSITE" id="PS51118"/>
    </source>
</evidence>
<organism evidence="2 3">
    <name type="scientific">Mesorhizobium zhangyense</name>
    <dbReference type="NCBI Taxonomy" id="1776730"/>
    <lineage>
        <taxon>Bacteria</taxon>
        <taxon>Pseudomonadati</taxon>
        <taxon>Pseudomonadota</taxon>
        <taxon>Alphaproteobacteria</taxon>
        <taxon>Hyphomicrobiales</taxon>
        <taxon>Phyllobacteriaceae</taxon>
        <taxon>Mesorhizobium</taxon>
    </lineage>
</organism>
<dbReference type="EMBL" id="JAAKZG010000024">
    <property type="protein sequence ID" value="NGN45026.1"/>
    <property type="molecule type" value="Genomic_DNA"/>
</dbReference>
<dbReference type="InterPro" id="IPR002577">
    <property type="entry name" value="HTH_HxlR"/>
</dbReference>
<dbReference type="InterPro" id="IPR036390">
    <property type="entry name" value="WH_DNA-bd_sf"/>
</dbReference>
<proteinExistence type="predicted"/>
<dbReference type="PROSITE" id="PS51118">
    <property type="entry name" value="HTH_HXLR"/>
    <property type="match status" value="1"/>
</dbReference>
<name>A0A7C9VDW7_9HYPH</name>
<dbReference type="Pfam" id="PF01638">
    <property type="entry name" value="HxlR"/>
    <property type="match status" value="1"/>
</dbReference>
<sequence>MGLLQIRWIDGAQYLVQSCSHLGLIDGKWKSIVLFHLLSGTLRFNEIRRHIANVTPRMLTDLPLNFHPAAIRASAG</sequence>
<feature type="domain" description="HTH hxlR-type" evidence="1">
    <location>
        <begin position="16"/>
        <end position="76"/>
    </location>
</feature>
<gene>
    <name evidence="2" type="ORF">G6N74_28630</name>
</gene>
<accession>A0A7C9VDW7</accession>